<dbReference type="InterPro" id="IPR029071">
    <property type="entry name" value="Ubiquitin-like_domsf"/>
</dbReference>
<evidence type="ECO:0000313" key="2">
    <source>
        <dbReference type="EMBL" id="GAA0176147.1"/>
    </source>
</evidence>
<feature type="domain" description="Ubiquitin-like" evidence="1">
    <location>
        <begin position="32"/>
        <end position="101"/>
    </location>
</feature>
<organism evidence="2 3">
    <name type="scientific">Lithospermum erythrorhizon</name>
    <name type="common">Purple gromwell</name>
    <name type="synonym">Lithospermum officinale var. erythrorhizon</name>
    <dbReference type="NCBI Taxonomy" id="34254"/>
    <lineage>
        <taxon>Eukaryota</taxon>
        <taxon>Viridiplantae</taxon>
        <taxon>Streptophyta</taxon>
        <taxon>Embryophyta</taxon>
        <taxon>Tracheophyta</taxon>
        <taxon>Spermatophyta</taxon>
        <taxon>Magnoliopsida</taxon>
        <taxon>eudicotyledons</taxon>
        <taxon>Gunneridae</taxon>
        <taxon>Pentapetalae</taxon>
        <taxon>asterids</taxon>
        <taxon>lamiids</taxon>
        <taxon>Boraginales</taxon>
        <taxon>Boraginaceae</taxon>
        <taxon>Boraginoideae</taxon>
        <taxon>Lithospermeae</taxon>
        <taxon>Lithospermum</taxon>
    </lineage>
</organism>
<evidence type="ECO:0000313" key="3">
    <source>
        <dbReference type="Proteomes" id="UP001454036"/>
    </source>
</evidence>
<sequence length="107" mass="11606">MSSVGIIVISPIPDGSVGIPHCFDHGQESIVIFVALSGSMVPMRVLESDSIEPVKLRIQTCEGFIVKNQKLVHGGCEWARGNCRISEYGIGDGNVLHHRIRVVVRVG</sequence>
<proteinExistence type="predicted"/>
<accession>A0AAV3RNF6</accession>
<protein>
    <recommendedName>
        <fullName evidence="1">Ubiquitin-like domain-containing protein</fullName>
    </recommendedName>
</protein>
<dbReference type="AlphaFoldDB" id="A0AAV3RNF6"/>
<dbReference type="SUPFAM" id="SSF54236">
    <property type="entry name" value="Ubiquitin-like"/>
    <property type="match status" value="1"/>
</dbReference>
<dbReference type="InterPro" id="IPR000626">
    <property type="entry name" value="Ubiquitin-like_dom"/>
</dbReference>
<dbReference type="EMBL" id="BAABME010009971">
    <property type="protein sequence ID" value="GAA0176147.1"/>
    <property type="molecule type" value="Genomic_DNA"/>
</dbReference>
<keyword evidence="3" id="KW-1185">Reference proteome</keyword>
<reference evidence="2 3" key="1">
    <citation type="submission" date="2024-01" db="EMBL/GenBank/DDBJ databases">
        <title>The complete chloroplast genome sequence of Lithospermum erythrorhizon: insights into the phylogenetic relationship among Boraginaceae species and the maternal lineages of purple gromwells.</title>
        <authorList>
            <person name="Okada T."/>
            <person name="Watanabe K."/>
        </authorList>
    </citation>
    <scope>NUCLEOTIDE SEQUENCE [LARGE SCALE GENOMIC DNA]</scope>
</reference>
<name>A0AAV3RNF6_LITER</name>
<dbReference type="Pfam" id="PF00240">
    <property type="entry name" value="ubiquitin"/>
    <property type="match status" value="1"/>
</dbReference>
<evidence type="ECO:0000259" key="1">
    <source>
        <dbReference type="Pfam" id="PF00240"/>
    </source>
</evidence>
<dbReference type="Gene3D" id="3.10.20.90">
    <property type="entry name" value="Phosphatidylinositol 3-kinase Catalytic Subunit, Chain A, domain 1"/>
    <property type="match status" value="1"/>
</dbReference>
<gene>
    <name evidence="2" type="ORF">LIER_29193</name>
</gene>
<comment type="caution">
    <text evidence="2">The sequence shown here is derived from an EMBL/GenBank/DDBJ whole genome shotgun (WGS) entry which is preliminary data.</text>
</comment>
<dbReference type="Proteomes" id="UP001454036">
    <property type="component" value="Unassembled WGS sequence"/>
</dbReference>